<protein>
    <submittedName>
        <fullName evidence="1">Uncharacterized protein</fullName>
    </submittedName>
</protein>
<sequence length="130" mass="13278">MAAAIDLSSGGRHRCVGALAATTAIGNSGEARERFNVEHCSTVTVRAKGTTITSDPGVQIVGQLPSVKSDSASTGDVASGLTTATTLTTDTEVTHTYTLLGERYVDVVVTCDSGDLVTITSVDVFAQGLT</sequence>
<accession>A0A0F9IW26</accession>
<proteinExistence type="predicted"/>
<organism evidence="1">
    <name type="scientific">marine sediment metagenome</name>
    <dbReference type="NCBI Taxonomy" id="412755"/>
    <lineage>
        <taxon>unclassified sequences</taxon>
        <taxon>metagenomes</taxon>
        <taxon>ecological metagenomes</taxon>
    </lineage>
</organism>
<evidence type="ECO:0000313" key="1">
    <source>
        <dbReference type="EMBL" id="KKL97925.1"/>
    </source>
</evidence>
<comment type="caution">
    <text evidence="1">The sequence shown here is derived from an EMBL/GenBank/DDBJ whole genome shotgun (WGS) entry which is preliminary data.</text>
</comment>
<name>A0A0F9IW26_9ZZZZ</name>
<gene>
    <name evidence="1" type="ORF">LCGC14_1829580</name>
</gene>
<dbReference type="AlphaFoldDB" id="A0A0F9IW26"/>
<reference evidence="1" key="1">
    <citation type="journal article" date="2015" name="Nature">
        <title>Complex archaea that bridge the gap between prokaryotes and eukaryotes.</title>
        <authorList>
            <person name="Spang A."/>
            <person name="Saw J.H."/>
            <person name="Jorgensen S.L."/>
            <person name="Zaremba-Niedzwiedzka K."/>
            <person name="Martijn J."/>
            <person name="Lind A.E."/>
            <person name="van Eijk R."/>
            <person name="Schleper C."/>
            <person name="Guy L."/>
            <person name="Ettema T.J."/>
        </authorList>
    </citation>
    <scope>NUCLEOTIDE SEQUENCE</scope>
</reference>
<dbReference type="EMBL" id="LAZR01018045">
    <property type="protein sequence ID" value="KKL97925.1"/>
    <property type="molecule type" value="Genomic_DNA"/>
</dbReference>